<evidence type="ECO:0000313" key="1">
    <source>
        <dbReference type="EMBL" id="SVA94698.1"/>
    </source>
</evidence>
<dbReference type="Gene3D" id="3.10.20.30">
    <property type="match status" value="1"/>
</dbReference>
<dbReference type="SUPFAM" id="SSF54285">
    <property type="entry name" value="MoaD/ThiS"/>
    <property type="match status" value="1"/>
</dbReference>
<sequence length="49" mass="5417">MIFNLNQNEPGFKDNVKSYAVAVNLIYQDKNFILNDGDEVAFIPPVSGG</sequence>
<evidence type="ECO:0008006" key="2">
    <source>
        <dbReference type="Google" id="ProtNLM"/>
    </source>
</evidence>
<protein>
    <recommendedName>
        <fullName evidence="2">Molybdopterin synthase sulfur carrier subunit</fullName>
    </recommendedName>
</protein>
<dbReference type="InterPro" id="IPR012675">
    <property type="entry name" value="Beta-grasp_dom_sf"/>
</dbReference>
<dbReference type="CDD" id="cd00754">
    <property type="entry name" value="Ubl_MoaD"/>
    <property type="match status" value="1"/>
</dbReference>
<dbReference type="EMBL" id="UINC01023303">
    <property type="protein sequence ID" value="SVA94698.1"/>
    <property type="molecule type" value="Genomic_DNA"/>
</dbReference>
<organism evidence="1">
    <name type="scientific">marine metagenome</name>
    <dbReference type="NCBI Taxonomy" id="408172"/>
    <lineage>
        <taxon>unclassified sequences</taxon>
        <taxon>metagenomes</taxon>
        <taxon>ecological metagenomes</taxon>
    </lineage>
</organism>
<reference evidence="1" key="1">
    <citation type="submission" date="2018-05" db="EMBL/GenBank/DDBJ databases">
        <authorList>
            <person name="Lanie J.A."/>
            <person name="Ng W.-L."/>
            <person name="Kazmierczak K.M."/>
            <person name="Andrzejewski T.M."/>
            <person name="Davidsen T.M."/>
            <person name="Wayne K.J."/>
            <person name="Tettelin H."/>
            <person name="Glass J.I."/>
            <person name="Rusch D."/>
            <person name="Podicherti R."/>
            <person name="Tsui H.-C.T."/>
            <person name="Winkler M.E."/>
        </authorList>
    </citation>
    <scope>NUCLEOTIDE SEQUENCE</scope>
</reference>
<gene>
    <name evidence="1" type="ORF">METZ01_LOCUS147552</name>
</gene>
<name>A0A381ZZG7_9ZZZZ</name>
<dbReference type="AlphaFoldDB" id="A0A381ZZG7"/>
<accession>A0A381ZZG7</accession>
<dbReference type="InterPro" id="IPR016155">
    <property type="entry name" value="Mopterin_synth/thiamin_S_b"/>
</dbReference>
<dbReference type="Pfam" id="PF02597">
    <property type="entry name" value="ThiS"/>
    <property type="match status" value="1"/>
</dbReference>
<proteinExistence type="predicted"/>
<dbReference type="InterPro" id="IPR003749">
    <property type="entry name" value="ThiS/MoaD-like"/>
</dbReference>